<keyword evidence="1" id="KW-0812">Transmembrane</keyword>
<gene>
    <name evidence="3" type="ORF">NKR23_g10806</name>
</gene>
<accession>A0AA38R4P7</accession>
<evidence type="ECO:0000313" key="3">
    <source>
        <dbReference type="EMBL" id="KAJ9133414.1"/>
    </source>
</evidence>
<dbReference type="Proteomes" id="UP001174694">
    <property type="component" value="Unassembled WGS sequence"/>
</dbReference>
<comment type="caution">
    <text evidence="3">The sequence shown here is derived from an EMBL/GenBank/DDBJ whole genome shotgun (WGS) entry which is preliminary data.</text>
</comment>
<evidence type="ECO:0000313" key="4">
    <source>
        <dbReference type="Proteomes" id="UP001174694"/>
    </source>
</evidence>
<proteinExistence type="predicted"/>
<organism evidence="3 4">
    <name type="scientific">Pleurostoma richardsiae</name>
    <dbReference type="NCBI Taxonomy" id="41990"/>
    <lineage>
        <taxon>Eukaryota</taxon>
        <taxon>Fungi</taxon>
        <taxon>Dikarya</taxon>
        <taxon>Ascomycota</taxon>
        <taxon>Pezizomycotina</taxon>
        <taxon>Sordariomycetes</taxon>
        <taxon>Sordariomycetidae</taxon>
        <taxon>Calosphaeriales</taxon>
        <taxon>Pleurostomataceae</taxon>
        <taxon>Pleurostoma</taxon>
    </lineage>
</organism>
<sequence>MAGPAGFLESPRARRNIIAVWLILTVVAALGYLGRHQGLPLLTSQQHDGQPKPTTNAAAASAPVPYFGDKVAVIVETRMLDNLIPLLMHFSSVLGPTWQVVLYAREGVFRMPASGPFARAVADGRVRVLYLPPDLDITNYMTVSVFWTRPWLWEQLQGADRVLTFQTDSIVCSKANVTADDFLEWDYVGAPVAPMLGRGFNGGLSIRNPKKFLDVVRNNNFDKDAKSGKIELMIEDQWFYTKLMELEDSKLPGPEVAKRFSVESVWYDAPLAYHQPHEWNKDRMDHIRQYCPEVEMIYR</sequence>
<name>A0AA38R4P7_9PEZI</name>
<feature type="domain" description="DUF5672" evidence="2">
    <location>
        <begin position="126"/>
        <end position="274"/>
    </location>
</feature>
<evidence type="ECO:0000256" key="1">
    <source>
        <dbReference type="SAM" id="Phobius"/>
    </source>
</evidence>
<evidence type="ECO:0000259" key="2">
    <source>
        <dbReference type="Pfam" id="PF18922"/>
    </source>
</evidence>
<dbReference type="Pfam" id="PF18922">
    <property type="entry name" value="DUF5672"/>
    <property type="match status" value="1"/>
</dbReference>
<keyword evidence="1" id="KW-0472">Membrane</keyword>
<feature type="transmembrane region" description="Helical" evidence="1">
    <location>
        <begin position="17"/>
        <end position="34"/>
    </location>
</feature>
<dbReference type="InterPro" id="IPR043729">
    <property type="entry name" value="DUF5672"/>
</dbReference>
<keyword evidence="1" id="KW-1133">Transmembrane helix</keyword>
<protein>
    <recommendedName>
        <fullName evidence="2">DUF5672 domain-containing protein</fullName>
    </recommendedName>
</protein>
<dbReference type="AlphaFoldDB" id="A0AA38R4P7"/>
<dbReference type="EMBL" id="JANBVO010000050">
    <property type="protein sequence ID" value="KAJ9133414.1"/>
    <property type="molecule type" value="Genomic_DNA"/>
</dbReference>
<keyword evidence="4" id="KW-1185">Reference proteome</keyword>
<reference evidence="3" key="1">
    <citation type="submission" date="2022-07" db="EMBL/GenBank/DDBJ databases">
        <title>Fungi with potential for degradation of polypropylene.</title>
        <authorList>
            <person name="Gostincar C."/>
        </authorList>
    </citation>
    <scope>NUCLEOTIDE SEQUENCE</scope>
    <source>
        <strain evidence="3">EXF-13308</strain>
    </source>
</reference>